<evidence type="ECO:0000313" key="1">
    <source>
        <dbReference type="EMBL" id="GIZ46961.1"/>
    </source>
</evidence>
<dbReference type="RefSeq" id="XP_044661448.1">
    <property type="nucleotide sequence ID" value="XM_044805513.1"/>
</dbReference>
<dbReference type="Proteomes" id="UP000825890">
    <property type="component" value="Unassembled WGS sequence"/>
</dbReference>
<sequence>MSTTVFDTWMAVSEDASNSAETNPADHSLPNQPACGSGIGTQAHLRLELLLIGEPIAIDIEFQNYSSNIGDAKMYRTSPLSIPVTGTSETKFLTPLAKTTATNIFCQYHNSLRQEPLTGKIGHCCYLFARWSTYFVPEYGWPNMRFHTPAAAQRDAIFAPPSMVLFYNITILTRGDGALFLLASNIRPLPHETLCLAG</sequence>
<evidence type="ECO:0000313" key="2">
    <source>
        <dbReference type="Proteomes" id="UP000825890"/>
    </source>
</evidence>
<reference evidence="1 2" key="1">
    <citation type="submission" date="2021-01" db="EMBL/GenBank/DDBJ databases">
        <title>Cercospora kikuchii MAFF 305040 whole genome shotgun sequence.</title>
        <authorList>
            <person name="Kashiwa T."/>
            <person name="Suzuki T."/>
        </authorList>
    </citation>
    <scope>NUCLEOTIDE SEQUENCE [LARGE SCALE GENOMIC DNA]</scope>
    <source>
        <strain evidence="1 2">MAFF 305040</strain>
    </source>
</reference>
<comment type="caution">
    <text evidence="1">The sequence shown here is derived from an EMBL/GenBank/DDBJ whole genome shotgun (WGS) entry which is preliminary data.</text>
</comment>
<dbReference type="GeneID" id="68295638"/>
<protein>
    <submittedName>
        <fullName evidence="1">Uncharacterized protein</fullName>
    </submittedName>
</protein>
<keyword evidence="2" id="KW-1185">Reference proteome</keyword>
<name>A0A9P3CQP0_9PEZI</name>
<dbReference type="AlphaFoldDB" id="A0A9P3CQP0"/>
<proteinExistence type="predicted"/>
<gene>
    <name evidence="1" type="ORF">CKM354_001006300</name>
</gene>
<accession>A0A9P3CQP0</accession>
<dbReference type="EMBL" id="BOLY01000006">
    <property type="protein sequence ID" value="GIZ46961.1"/>
    <property type="molecule type" value="Genomic_DNA"/>
</dbReference>
<organism evidence="1 2">
    <name type="scientific">Cercospora kikuchii</name>
    <dbReference type="NCBI Taxonomy" id="84275"/>
    <lineage>
        <taxon>Eukaryota</taxon>
        <taxon>Fungi</taxon>
        <taxon>Dikarya</taxon>
        <taxon>Ascomycota</taxon>
        <taxon>Pezizomycotina</taxon>
        <taxon>Dothideomycetes</taxon>
        <taxon>Dothideomycetidae</taxon>
        <taxon>Mycosphaerellales</taxon>
        <taxon>Mycosphaerellaceae</taxon>
        <taxon>Cercospora</taxon>
    </lineage>
</organism>